<accession>A0A2K9C1Z8</accession>
<dbReference type="InterPro" id="IPR000415">
    <property type="entry name" value="Nitroreductase-like"/>
</dbReference>
<dbReference type="AlphaFoldDB" id="A0A2K9C1Z8"/>
<protein>
    <recommendedName>
        <fullName evidence="3">Nitroreductase domain-containing protein</fullName>
    </recommendedName>
</protein>
<organism evidence="4 5">
    <name type="scientific">Mesoplasma syrphidae</name>
    <dbReference type="NCBI Taxonomy" id="225999"/>
    <lineage>
        <taxon>Bacteria</taxon>
        <taxon>Bacillati</taxon>
        <taxon>Mycoplasmatota</taxon>
        <taxon>Mollicutes</taxon>
        <taxon>Entomoplasmatales</taxon>
        <taxon>Entomoplasmataceae</taxon>
        <taxon>Mesoplasma</taxon>
    </lineage>
</organism>
<feature type="domain" description="Nitroreductase" evidence="3">
    <location>
        <begin position="10"/>
        <end position="194"/>
    </location>
</feature>
<evidence type="ECO:0000256" key="1">
    <source>
        <dbReference type="ARBA" id="ARBA00007118"/>
    </source>
</evidence>
<dbReference type="RefSeq" id="WP_027048144.1">
    <property type="nucleotide sequence ID" value="NZ_CP025257.1"/>
</dbReference>
<evidence type="ECO:0000256" key="2">
    <source>
        <dbReference type="ARBA" id="ARBA00023002"/>
    </source>
</evidence>
<name>A0A2K9C1Z8_9MOLU</name>
<proteinExistence type="inferred from homology"/>
<gene>
    <name evidence="4" type="ORF">CXP39_01665</name>
</gene>
<dbReference type="OrthoDB" id="9809288at2"/>
<dbReference type="KEGG" id="msyr:CXP39_01665"/>
<reference evidence="4 5" key="1">
    <citation type="submission" date="2017-12" db="EMBL/GenBank/DDBJ databases">
        <title>Mesoplasma syrphidae YJS, Complete Genome.</title>
        <authorList>
            <person name="Knight T.F."/>
            <person name="Citino T."/>
            <person name="Rubinstein R."/>
            <person name="Neuschaefer Z."/>
        </authorList>
    </citation>
    <scope>NUCLEOTIDE SEQUENCE [LARGE SCALE GENOMIC DNA]</scope>
    <source>
        <strain evidence="4 5">YJS</strain>
    </source>
</reference>
<evidence type="ECO:0000313" key="5">
    <source>
        <dbReference type="Proteomes" id="UP000233419"/>
    </source>
</evidence>
<dbReference type="Pfam" id="PF00881">
    <property type="entry name" value="Nitroreductase"/>
    <property type="match status" value="1"/>
</dbReference>
<dbReference type="EMBL" id="CP025257">
    <property type="protein sequence ID" value="AUF83499.1"/>
    <property type="molecule type" value="Genomic_DNA"/>
</dbReference>
<evidence type="ECO:0000313" key="4">
    <source>
        <dbReference type="EMBL" id="AUF83499.1"/>
    </source>
</evidence>
<dbReference type="Proteomes" id="UP000233419">
    <property type="component" value="Chromosome"/>
</dbReference>
<dbReference type="SUPFAM" id="SSF55469">
    <property type="entry name" value="FMN-dependent nitroreductase-like"/>
    <property type="match status" value="1"/>
</dbReference>
<dbReference type="Gene3D" id="3.40.109.10">
    <property type="entry name" value="NADH Oxidase"/>
    <property type="match status" value="1"/>
</dbReference>
<dbReference type="PANTHER" id="PTHR43673">
    <property type="entry name" value="NAD(P)H NITROREDUCTASE YDGI-RELATED"/>
    <property type="match status" value="1"/>
</dbReference>
<dbReference type="InterPro" id="IPR029479">
    <property type="entry name" value="Nitroreductase"/>
</dbReference>
<dbReference type="PANTHER" id="PTHR43673:SF10">
    <property type="entry name" value="NADH DEHYDROGENASE_NAD(P)H NITROREDUCTASE XCC3605-RELATED"/>
    <property type="match status" value="1"/>
</dbReference>
<evidence type="ECO:0000259" key="3">
    <source>
        <dbReference type="Pfam" id="PF00881"/>
    </source>
</evidence>
<sequence>MNQTVKQLMEERRSARRFQTDYEIADDDLDQIIEAIRMSPASYGALNTRVVVMKKGPFKDSLNKIFYNQDNFTQASAYIIFVNDKAKIICDETMPYTTSLIFKDDLAKREAFLKNFYNVWNTRFGSPQTIGLAEEWSMKQSYIALGVGIVAAASLNIDSCPHEGLDKLALENVLQQHGLITKNQQVAVGLALGKIDETIANSRVKEKIRMPIANFRIDVI</sequence>
<keyword evidence="5" id="KW-1185">Reference proteome</keyword>
<comment type="similarity">
    <text evidence="1">Belongs to the nitroreductase family.</text>
</comment>
<dbReference type="GO" id="GO:0016491">
    <property type="term" value="F:oxidoreductase activity"/>
    <property type="evidence" value="ECO:0007669"/>
    <property type="project" value="UniProtKB-KW"/>
</dbReference>
<keyword evidence="2" id="KW-0560">Oxidoreductase</keyword>